<dbReference type="Proteomes" id="UP001231587">
    <property type="component" value="Unassembled WGS sequence"/>
</dbReference>
<reference evidence="2" key="1">
    <citation type="submission" date="2021-03" db="EMBL/GenBank/DDBJ databases">
        <title>Genomic Encyclopedia of Type Strains, Phase IV (KMG-IV): sequencing the most valuable type-strain genomes for metagenomic binning, comparative biology and taxonomic classification.</title>
        <authorList>
            <person name="Goeker M."/>
        </authorList>
    </citation>
    <scope>NUCLEOTIDE SEQUENCE</scope>
    <source>
        <strain evidence="2">DSM 15523</strain>
        <strain evidence="3 5">DSM 16476</strain>
    </source>
</reference>
<keyword evidence="1" id="KW-1133">Transmembrane helix</keyword>
<evidence type="ECO:0000313" key="2">
    <source>
        <dbReference type="EMBL" id="MBP1841097.1"/>
    </source>
</evidence>
<dbReference type="EMBL" id="JAGGJQ010000009">
    <property type="protein sequence ID" value="MBP1841097.1"/>
    <property type="molecule type" value="Genomic_DNA"/>
</dbReference>
<dbReference type="RefSeq" id="WP_057779476.1">
    <property type="nucleotide sequence ID" value="NZ_JAGGJQ010000009.1"/>
</dbReference>
<dbReference type="AlphaFoldDB" id="A0A9X1CCG9"/>
<evidence type="ECO:0000313" key="5">
    <source>
        <dbReference type="Proteomes" id="UP001231587"/>
    </source>
</evidence>
<keyword evidence="1" id="KW-0472">Membrane</keyword>
<sequence length="226" mass="26835">MKHIIVYIVCFLTLQLGFANPILIEIEPPTISKDFGNNQLTPLHLNRDYLSEQSRQFINQEISFIRVFEEATKFWQSDKTRAKRWEPRVKKYFNKNTYSTFKDVQTSKTLEPEMLQTDLDKMVDFITIESINEYSKELALLMFLWFFISIAALYKKGNFVMSDIVLTSLICIWFSVKNQMIKDNMEDLLVFKNNRLTEFVSGVHKQQNHQKTPHFSKYLNAIFFLE</sequence>
<keyword evidence="1" id="KW-0812">Transmembrane</keyword>
<accession>A0A9X1CCG9</accession>
<comment type="caution">
    <text evidence="2">The sequence shown here is derived from an EMBL/GenBank/DDBJ whole genome shotgun (WGS) entry which is preliminary data.</text>
</comment>
<protein>
    <submittedName>
        <fullName evidence="2">Uncharacterized protein</fullName>
    </submittedName>
</protein>
<dbReference type="Proteomes" id="UP001138672">
    <property type="component" value="Unassembled WGS sequence"/>
</dbReference>
<dbReference type="OrthoDB" id="9976643at2"/>
<dbReference type="EMBL" id="JAUSUU010000009">
    <property type="protein sequence ID" value="MDQ0336483.1"/>
    <property type="molecule type" value="Genomic_DNA"/>
</dbReference>
<feature type="transmembrane region" description="Helical" evidence="1">
    <location>
        <begin position="159"/>
        <end position="176"/>
    </location>
</feature>
<feature type="transmembrane region" description="Helical" evidence="1">
    <location>
        <begin position="138"/>
        <end position="154"/>
    </location>
</feature>
<proteinExistence type="predicted"/>
<evidence type="ECO:0000256" key="1">
    <source>
        <dbReference type="SAM" id="Phobius"/>
    </source>
</evidence>
<keyword evidence="5" id="KW-1185">Reference proteome</keyword>
<evidence type="ECO:0000313" key="4">
    <source>
        <dbReference type="Proteomes" id="UP001138672"/>
    </source>
</evidence>
<gene>
    <name evidence="2" type="ORF">J2Z56_003029</name>
    <name evidence="3" type="ORF">J2Z57_002937</name>
</gene>
<evidence type="ECO:0000313" key="3">
    <source>
        <dbReference type="EMBL" id="MDQ0336483.1"/>
    </source>
</evidence>
<name>A0A9X1CCG9_9FLAO</name>
<organism evidence="2 4">
    <name type="scientific">Formosa algae</name>
    <dbReference type="NCBI Taxonomy" id="225843"/>
    <lineage>
        <taxon>Bacteria</taxon>
        <taxon>Pseudomonadati</taxon>
        <taxon>Bacteroidota</taxon>
        <taxon>Flavobacteriia</taxon>
        <taxon>Flavobacteriales</taxon>
        <taxon>Flavobacteriaceae</taxon>
        <taxon>Formosa</taxon>
    </lineage>
</organism>